<dbReference type="Proteomes" id="UP000724584">
    <property type="component" value="Unassembled WGS sequence"/>
</dbReference>
<dbReference type="EMBL" id="JAGIZQ010000006">
    <property type="protein sequence ID" value="KAH6622603.1"/>
    <property type="molecule type" value="Genomic_DNA"/>
</dbReference>
<comment type="caution">
    <text evidence="1">The sequence shown here is derived from an EMBL/GenBank/DDBJ whole genome shotgun (WGS) entry which is preliminary data.</text>
</comment>
<keyword evidence="2" id="KW-1185">Reference proteome</keyword>
<organism evidence="1 2">
    <name type="scientific">Chaetomium tenue</name>
    <dbReference type="NCBI Taxonomy" id="1854479"/>
    <lineage>
        <taxon>Eukaryota</taxon>
        <taxon>Fungi</taxon>
        <taxon>Dikarya</taxon>
        <taxon>Ascomycota</taxon>
        <taxon>Pezizomycotina</taxon>
        <taxon>Sordariomycetes</taxon>
        <taxon>Sordariomycetidae</taxon>
        <taxon>Sordariales</taxon>
        <taxon>Chaetomiaceae</taxon>
        <taxon>Chaetomium</taxon>
    </lineage>
</organism>
<accession>A0ACB7NYB9</accession>
<gene>
    <name evidence="1" type="ORF">F5144DRAFT_550267</name>
</gene>
<evidence type="ECO:0000313" key="2">
    <source>
        <dbReference type="Proteomes" id="UP000724584"/>
    </source>
</evidence>
<reference evidence="1 2" key="1">
    <citation type="journal article" date="2021" name="Nat. Commun.">
        <title>Genetic determinants of endophytism in the Arabidopsis root mycobiome.</title>
        <authorList>
            <person name="Mesny F."/>
            <person name="Miyauchi S."/>
            <person name="Thiergart T."/>
            <person name="Pickel B."/>
            <person name="Atanasova L."/>
            <person name="Karlsson M."/>
            <person name="Huettel B."/>
            <person name="Barry K.W."/>
            <person name="Haridas S."/>
            <person name="Chen C."/>
            <person name="Bauer D."/>
            <person name="Andreopoulos W."/>
            <person name="Pangilinan J."/>
            <person name="LaButti K."/>
            <person name="Riley R."/>
            <person name="Lipzen A."/>
            <person name="Clum A."/>
            <person name="Drula E."/>
            <person name="Henrissat B."/>
            <person name="Kohler A."/>
            <person name="Grigoriev I.V."/>
            <person name="Martin F.M."/>
            <person name="Hacquard S."/>
        </authorList>
    </citation>
    <scope>NUCLEOTIDE SEQUENCE [LARGE SCALE GENOMIC DNA]</scope>
    <source>
        <strain evidence="1 2">MPI-SDFR-AT-0079</strain>
    </source>
</reference>
<evidence type="ECO:0000313" key="1">
    <source>
        <dbReference type="EMBL" id="KAH6622603.1"/>
    </source>
</evidence>
<name>A0ACB7NYB9_9PEZI</name>
<sequence length="1856" mass="199371">MAVRYNAVDQADDGSSHPPDSASPLSPMSHATSTSVASPASPSSSSPLPYVALADQTFTPLSIDTSDFYPSETMAEGKSPGALEARRLLSTSKSMEHLRRIGNLSRSSSNSTAPAAPASAGAPTIVGAMVESFEALHASKSSATLGYELLRSKSADQRPVGLVSPSPTLSRSPSVSRSPSPSPAKDALVLDAALASDGLGTADQKTPSAAQDKTTTNTTVPQTAAATPNPDPSAPISSASQAHDAPSLPPSSVPVSPPSTVVADTTLIRPTPSASQPQGRSRATSTPIRPPILRTSSNASLSLSHPAPDPNKLSQAGNFLGNIAALEATAERLSMTSSIEDAIREEHNELKRSESRRSSILRARAASTSDSGSVHGQSQLSVASRQNSILGINNAARSGGYSPGGFIMSPHHSMSAASGRLRSGSKASSIGMPSHIPENADMTGALADLEHAQEFRFLPRHGPGKASTRSVASRLSLAQIAELEHPTTLTREALDEADRAAAAGETLDVEETIRNSAHQFIEAEFAQEANGPVTTYDPRGDPNPRLQLHQPDEYQAYQPYRPPHAEDDRPTTSGSGGTYEQAQAAFGDFDGVHCDPDTGDLATHPEPGRYDPPSRPLAALPARPTTYFDPGTGQQMMFYPAPVPAMLNLPPKLSKKPKAPARVAHRSQVVSSVPKTTRESQVWLPDPTEGLHRSNDDAPFMGELLGECSTDADLTPQPSGMEPERPDYLAHARHPSEASTIHPPPEQRELRRPQRMADANNRKSQPIARVDGMPPQLRASAFFDLPSEPQKIDVKDGSAMNTLDSLLDASAAAPVSAFTDHVFAGKLGAEVYGPEKKRKVKKTQPPPTPTPAPEEKAKRKTLVKRNSGSNMLDGVEDKPKRKTLVKRNSSSNLLDVNPEKKRASRFSLFGPKPVDDESDDDARPKSARRSVDDDDARSRRSASPDQPAPDDDEETETESEDEEPVYQGPPTTLLAELQLRKQQDKLRTRPLHHTDGMRSTLLELDAVAQVERKARHGKRVMLAWEDPTATPQQEEEDDEEVPLGMLFAAKTAAPGGSTRLTMDISTLMSEMHRPLGLMERREIEENEPLSRRRDRLQGRVDDQAPTSLAVFQKRISQMPGMGMRSQSRLTLPLPQPGGSRAGSMLGSRPGSAAEGSEPEIEGETLAARRARLAAENPLPRTRPVSSSFSAELLREFGPDEQGDAQKLGANLTHSRGASRDTNGDGAVESGGPVPEEEETLGQRRRRLQREREAREREMAFSTLNRAATPVGTRADPVRPAATVGMAGVLGAVGHGGVMMMDPREQERMRREAEGARHRQDMDIKMAAMRAQMPTSLTAPSVGGHAGGYLGGRFNDGGGGTGVQSGLGYGGGGMLGMHQQQRSSTFMGAQGMGMGQGAYGGSTPNLGMYQNAAAANMSVNTLPLPLQGAGYPMPMPIGPGGQGHMDMVERWRQVEEDRLLYSYNQKYLTTNMNRSPSTSGLLPLPGTPSSSWALYRARLSNMFRNTDVSAVIAFWLFGLINNILYVLVLSAAQDLVGTSVPKGVVLLADVLPSFFTKLVAPYFIHRVPYSVRITVFVVLSCAGMLVVAAAPVEGAFGGVGEWHGRGGVGGRRVGWKGGYERVAEPGEEEEDEEGLEDVPAGAASAGLLAPGPSVAATAYTHHHEGRIGRASFWGNVRRARALFFPYMLPLLLVYVAEYTINQGVAPTLLFPLDQSPFSEFREYYPFYGFLYQLGVFISRSSTPFIRIHHLYLPSFLQVANLVLLTLHAVLNFIPSVYLVFIVIFWEGLLGGAVYVNTFAEIMENVPAEDREFSLGATSVSDSGGICIAGFLGMAMEVWLCRWQVSQGRDYCRRIEAS</sequence>
<protein>
    <submittedName>
        <fullName evidence="1">CLN3 protein-domain-containing protein</fullName>
    </submittedName>
</protein>
<proteinExistence type="predicted"/>